<sequence length="53" mass="5580">MGDNLTLLHRGVRCGKCGNGLGHEFVGDGSSLKFVPKGTGQGNSDQIVSYIMQ</sequence>
<evidence type="ECO:0008006" key="3">
    <source>
        <dbReference type="Google" id="ProtNLM"/>
    </source>
</evidence>
<keyword evidence="2" id="KW-1185">Reference proteome</keyword>
<dbReference type="Ensembl" id="ENSSTUT00000011028.1">
    <property type="protein sequence ID" value="ENSSTUP00000010365.1"/>
    <property type="gene ID" value="ENSSTUG00000004998.1"/>
</dbReference>
<reference evidence="1" key="3">
    <citation type="submission" date="2025-09" db="UniProtKB">
        <authorList>
            <consortium name="Ensembl"/>
        </authorList>
    </citation>
    <scope>IDENTIFICATION</scope>
</reference>
<evidence type="ECO:0000313" key="1">
    <source>
        <dbReference type="Ensembl" id="ENSSTUP00000010365.1"/>
    </source>
</evidence>
<dbReference type="InParanoid" id="A0A673WEK8"/>
<dbReference type="InterPro" id="IPR011057">
    <property type="entry name" value="Mss4-like_sf"/>
</dbReference>
<dbReference type="SUPFAM" id="SSF51316">
    <property type="entry name" value="Mss4-like"/>
    <property type="match status" value="1"/>
</dbReference>
<accession>A0A673WEK8</accession>
<reference evidence="1" key="1">
    <citation type="submission" date="2021-04" db="EMBL/GenBank/DDBJ databases">
        <authorList>
            <consortium name="Wellcome Sanger Institute Data Sharing"/>
        </authorList>
    </citation>
    <scope>NUCLEOTIDE SEQUENCE [LARGE SCALE GENOMIC DNA]</scope>
</reference>
<dbReference type="AlphaFoldDB" id="A0A673WEK8"/>
<name>A0A673WEK8_SALTR</name>
<evidence type="ECO:0000313" key="2">
    <source>
        <dbReference type="Proteomes" id="UP000472277"/>
    </source>
</evidence>
<protein>
    <recommendedName>
        <fullName evidence="3">L-methionine (R)-S-oxide reductase</fullName>
    </recommendedName>
</protein>
<proteinExistence type="predicted"/>
<dbReference type="Proteomes" id="UP000472277">
    <property type="component" value="Chromosome 1"/>
</dbReference>
<reference evidence="1" key="2">
    <citation type="submission" date="2025-08" db="UniProtKB">
        <authorList>
            <consortium name="Ensembl"/>
        </authorList>
    </citation>
    <scope>IDENTIFICATION</scope>
</reference>
<organism evidence="1 2">
    <name type="scientific">Salmo trutta</name>
    <name type="common">Brown trout</name>
    <dbReference type="NCBI Taxonomy" id="8032"/>
    <lineage>
        <taxon>Eukaryota</taxon>
        <taxon>Metazoa</taxon>
        <taxon>Chordata</taxon>
        <taxon>Craniata</taxon>
        <taxon>Vertebrata</taxon>
        <taxon>Euteleostomi</taxon>
        <taxon>Actinopterygii</taxon>
        <taxon>Neopterygii</taxon>
        <taxon>Teleostei</taxon>
        <taxon>Protacanthopterygii</taxon>
        <taxon>Salmoniformes</taxon>
        <taxon>Salmonidae</taxon>
        <taxon>Salmoninae</taxon>
        <taxon>Salmo</taxon>
    </lineage>
</organism>